<evidence type="ECO:0000313" key="1">
    <source>
        <dbReference type="EMBL" id="AZV01778.1"/>
    </source>
</evidence>
<accession>A0A3Q9RAT6</accession>
<name>A0A3Q9RAT6_9CAUD</name>
<organism evidence="1 2">
    <name type="scientific">Microbacterium phage ArMaWen</name>
    <dbReference type="NCBI Taxonomy" id="2500786"/>
    <lineage>
        <taxon>Viruses</taxon>
        <taxon>Duplodnaviria</taxon>
        <taxon>Heunggongvirae</taxon>
        <taxon>Uroviricota</taxon>
        <taxon>Caudoviricetes</taxon>
        <taxon>Eekayvirinae</taxon>
        <taxon>Tinytimothyvirus</taxon>
        <taxon>Tinytimothyvirus alex44</taxon>
    </lineage>
</organism>
<reference evidence="1 2" key="1">
    <citation type="submission" date="2018-12" db="EMBL/GenBank/DDBJ databases">
        <authorList>
            <person name="Coleman S.T."/>
            <person name="Adewumi O.M."/>
            <person name="Alachi P."/>
            <person name="Anderson S.J."/>
            <person name="Bakarey A.S."/>
            <person name="Beyer A.R."/>
            <person name="Biederman W.H."/>
            <person name="Bollivar D.W."/>
            <person name="Butela K.A."/>
            <person name="Byrum C.A."/>
            <person name="Collins D.P."/>
            <person name="Cresawn S.G."/>
            <person name="Dougan K.E."/>
            <person name="Duffy I."/>
            <person name="Eivazova E.R."/>
            <person name="Engstrom E.M."/>
            <person name="Fallest-Strobl P.C."/>
            <person name="Godde J.S."/>
            <person name="Lee J.S."/>
            <person name="Long J.A."/>
            <person name="Mastrapaolo M.D."/>
            <person name="Mathur V."/>
            <person name="Mesich B.L."/>
            <person name="Mitchell J.C."/>
            <person name="Moore R."/>
            <person name="Pandey S."/>
            <person name="Pollack M.J."/>
            <person name="Porter M.L."/>
            <person name="Reid N.M."/>
            <person name="Salvitti L.R."/>
            <person name="Sayre B.L."/>
            <person name="Schrock T.A."/>
            <person name="Sconiers W.B."/>
            <person name="Sheehy R."/>
            <person name="Shows K.H."/>
            <person name="Sprenkle A.B."/>
            <person name="Swerdlow S.J."/>
            <person name="Theoret J.R."/>
            <person name="Thompson K.M."/>
            <person name="Tibbetts T.J."/>
            <person name="Tigges M."/>
            <person name="Van A.R."/>
            <person name="Washington J.M."/>
            <person name="Windsor E.J."/>
            <person name="Garlena R.A."/>
            <person name="Russell D.A."/>
            <person name="Pope W.H."/>
            <person name="Jacobs-Sera D."/>
            <person name="Hatfull G.F."/>
        </authorList>
    </citation>
    <scope>NUCLEOTIDE SEQUENCE [LARGE SCALE GENOMIC DNA]</scope>
</reference>
<evidence type="ECO:0000313" key="2">
    <source>
        <dbReference type="Proteomes" id="UP000286843"/>
    </source>
</evidence>
<proteinExistence type="predicted"/>
<dbReference type="EMBL" id="MK308638">
    <property type="protein sequence ID" value="AZV01778.1"/>
    <property type="molecule type" value="Genomic_DNA"/>
</dbReference>
<sequence>MANNSKVEIPWPKNINLQGQLSFPLTSKEDIEKLQAWRLKKGIKPPQFPDKIGGTLLLKQNQWDKAVQYLTETYLPFVDELYKLTDGEKGIEPGLVAELLDQAKRDVWIDEGDKKKRPNLPLRRLDEKDIKNTSDADGKTPYVGKVRFSGPFEEAPIEKAAIVMRDGQQTVVSLQELKDQGVLPASRSDWDVLWWGSSWTFRVNMRFNAFDSASVGVAAYAPKMYLLPHLGMPVSGGTDADVIEEDGDDWDDSDD</sequence>
<protein>
    <submittedName>
        <fullName evidence="1">Uncharacterized protein</fullName>
    </submittedName>
</protein>
<gene>
    <name evidence="1" type="primary">15</name>
    <name evidence="1" type="ORF">SEA_ARMAWEN_15</name>
</gene>
<dbReference type="Proteomes" id="UP000286843">
    <property type="component" value="Segment"/>
</dbReference>